<gene>
    <name evidence="1" type="ORF">COK99_01930</name>
</gene>
<name>A0A9X7BT33_BACTU</name>
<proteinExistence type="predicted"/>
<accession>A0A9X7BT33</accession>
<dbReference type="EMBL" id="NVDU01000003">
    <property type="protein sequence ID" value="PFV35805.1"/>
    <property type="molecule type" value="Genomic_DNA"/>
</dbReference>
<evidence type="ECO:0000313" key="1">
    <source>
        <dbReference type="EMBL" id="PFV35805.1"/>
    </source>
</evidence>
<reference evidence="1 2" key="1">
    <citation type="submission" date="2017-09" db="EMBL/GenBank/DDBJ databases">
        <title>Large-scale bioinformatics analysis of Bacillus genomes uncovers conserved roles of natural products in bacterial physiology.</title>
        <authorList>
            <consortium name="Agbiome Team Llc"/>
            <person name="Bleich R.M."/>
            <person name="Grubbs K.J."/>
            <person name="Santa Maria K.C."/>
            <person name="Allen S.E."/>
            <person name="Farag S."/>
            <person name="Shank E.A."/>
            <person name="Bowers A."/>
        </authorList>
    </citation>
    <scope>NUCLEOTIDE SEQUENCE [LARGE SCALE GENOMIC DNA]</scope>
    <source>
        <strain evidence="1 2">AFS060060</strain>
    </source>
</reference>
<evidence type="ECO:0000313" key="2">
    <source>
        <dbReference type="Proteomes" id="UP000223366"/>
    </source>
</evidence>
<dbReference type="RefSeq" id="WP_098685634.1">
    <property type="nucleotide sequence ID" value="NZ_NVDU01000003.1"/>
</dbReference>
<protein>
    <submittedName>
        <fullName evidence="1">Uncharacterized protein</fullName>
    </submittedName>
</protein>
<comment type="caution">
    <text evidence="1">The sequence shown here is derived from an EMBL/GenBank/DDBJ whole genome shotgun (WGS) entry which is preliminary data.</text>
</comment>
<dbReference type="Proteomes" id="UP000223366">
    <property type="component" value="Unassembled WGS sequence"/>
</dbReference>
<organism evidence="1 2">
    <name type="scientific">Bacillus thuringiensis</name>
    <dbReference type="NCBI Taxonomy" id="1428"/>
    <lineage>
        <taxon>Bacteria</taxon>
        <taxon>Bacillati</taxon>
        <taxon>Bacillota</taxon>
        <taxon>Bacilli</taxon>
        <taxon>Bacillales</taxon>
        <taxon>Bacillaceae</taxon>
        <taxon>Bacillus</taxon>
        <taxon>Bacillus cereus group</taxon>
    </lineage>
</organism>
<sequence length="1310" mass="146983">MKNINLIQMNKGLLTYEVATLSELKVSQLKGIARVIKLQGRSKYTTKVELVSVLSKKGIAGVRKDTNAIAFYRLPSYGSASNVVTKRRVRAVEKEYVIDTMSSALSAFKKEGFHEQLVTLILNLVSAGYSLRDIVTTPYYPEFHVPAIFVPVVLKFAQKYNVKASLKRPTRYTVASYSVVLDEASTKIVDVNVDGKMVKRVLVNPTIQPQSQSAVTDKFIVRMNEEFNAGALWVKTVVENGLKQFKVVKPNTEGAKVVRNLLNVMFVDFDMKVKENETSLTEEQVTIQKIAMEEGIVFKHEGKYVQSEVFYRSPSQERTLQATFAVEMDAVEALQRLGHEFTAYGSMTKDGNFKVDSSKAIKRFGLSGSTSIKSETIKIGSEVEEVAFNVNGKMVKNGDYILKGGTHTMLVTEDIYTTVQTGKYYAARIDKDETGHEMITGFDTFDAMEHALKLCAGDGAVFYDATVWKSLTAEFGVDCSAVQVRITPFGKGLAVFVPGLKDMFDVDVLAFKSAIKGDYRQSVEARKDIEFRVCLFNKSASKGKKFTLMPYQFTNSLPISAAPFVESAKQHMSKAIELYNNPKAMYEYLGLGSLEQYNDMTSSVEELDEADQKFIKNTLSSRFANFLYAGQFTMKDPVMKSYAKDIIENMIRQWAYGSIPVLGAYRFMTHDPYAILKTKKAVDRAFANGNFNKYRDEDGDVIIPKQFGIPANKVVCVDGEDKYLMDGQDVVMDRNPKIDDGETAFATTYVDKAYVMARKKYPTAFNNLIIYSVHDFLAFKQGGADFDGDKSMLILEKFIVDAVAKRKDDPATLDISYRKHEDGSIEFIEGCPFKGDAVVAPSLADFGLVEGKDYVSQKGYSVEFTKEQWNNKKLSRGLHDLSKRYMTRTLEQNRIGIMTNYATKLLDAVRSCTYMIQERVDFITGRALSDEDIANMKSHISYMKHLVRLIRLLQGWEIDRPKHGGAYEAHVDLSWESNVPYFASVRDPETGEQVVNKLGNTMWLTPEWMSARSGKKGVNTGSVISRIRDAVVSEFEEKIVKEFKSIDVLEGGNNLLGDFAKHIQLPEQGSTLHYAVTSNVRAIKKEYGSSLSEAFSRYEAQMNQLELMNTTPVERVKLTNDYDAQLKEALASAADISNEKMTALESELNLSPEVIGYFAYFVTYTQSEKIKTNQKHGYDPTRGLTFPWTGATNQLLAAVFAVENKNTPLVVAREVSRKPITSRAKLVDSNANTLSIVQNAKVLSVWVKEDEFTGNVLHHLYVGKQLIGHLYADKVYPYTGCDKFIVKCDDLKVNNGSLEYSATEITPYVQ</sequence>